<gene>
    <name evidence="4" type="ORF">E6W36_00875</name>
</gene>
<dbReference type="GO" id="GO:0046813">
    <property type="term" value="P:receptor-mediated virion attachment to host cell"/>
    <property type="evidence" value="ECO:0007669"/>
    <property type="project" value="TreeGrafter"/>
</dbReference>
<keyword evidence="5" id="KW-1185">Reference proteome</keyword>
<dbReference type="Proteomes" id="UP000298714">
    <property type="component" value="Chromosome"/>
</dbReference>
<organism evidence="4 5">
    <name type="scientific">Hankyongella ginsenosidimutans</name>
    <dbReference type="NCBI Taxonomy" id="1763828"/>
    <lineage>
        <taxon>Bacteria</taxon>
        <taxon>Pseudomonadati</taxon>
        <taxon>Pseudomonadota</taxon>
        <taxon>Alphaproteobacteria</taxon>
        <taxon>Sphingomonadales</taxon>
        <taxon>Sphingomonadaceae</taxon>
        <taxon>Hankyongella</taxon>
    </lineage>
</organism>
<evidence type="ECO:0000313" key="5">
    <source>
        <dbReference type="Proteomes" id="UP000298714"/>
    </source>
</evidence>
<dbReference type="EMBL" id="CP039704">
    <property type="protein sequence ID" value="QCI78707.1"/>
    <property type="molecule type" value="Genomic_DNA"/>
</dbReference>
<dbReference type="Gene3D" id="1.25.40.10">
    <property type="entry name" value="Tetratricopeptide repeat domain"/>
    <property type="match status" value="1"/>
</dbReference>
<dbReference type="GO" id="GO:0009279">
    <property type="term" value="C:cell outer membrane"/>
    <property type="evidence" value="ECO:0007669"/>
    <property type="project" value="TreeGrafter"/>
</dbReference>
<feature type="repeat" description="TPR" evidence="3">
    <location>
        <begin position="175"/>
        <end position="208"/>
    </location>
</feature>
<dbReference type="Pfam" id="PF07719">
    <property type="entry name" value="TPR_2"/>
    <property type="match status" value="1"/>
</dbReference>
<dbReference type="PANTHER" id="PTHR44858:SF1">
    <property type="entry name" value="UDP-N-ACETYLGLUCOSAMINE--PEPTIDE N-ACETYLGLUCOSAMINYLTRANSFERASE SPINDLY-RELATED"/>
    <property type="match status" value="1"/>
</dbReference>
<dbReference type="KEGG" id="hgn:E6W36_00875"/>
<dbReference type="SMART" id="SM00028">
    <property type="entry name" value="TPR"/>
    <property type="match status" value="7"/>
</dbReference>
<dbReference type="AlphaFoldDB" id="A0A4D7C822"/>
<keyword evidence="2 3" id="KW-0802">TPR repeat</keyword>
<dbReference type="SUPFAM" id="SSF48452">
    <property type="entry name" value="TPR-like"/>
    <property type="match status" value="2"/>
</dbReference>
<proteinExistence type="predicted"/>
<dbReference type="InterPro" id="IPR013105">
    <property type="entry name" value="TPR_2"/>
</dbReference>
<feature type="repeat" description="TPR" evidence="3">
    <location>
        <begin position="39"/>
        <end position="72"/>
    </location>
</feature>
<evidence type="ECO:0000313" key="4">
    <source>
        <dbReference type="EMBL" id="QCI78707.1"/>
    </source>
</evidence>
<keyword evidence="1" id="KW-0677">Repeat</keyword>
<dbReference type="PROSITE" id="PS50005">
    <property type="entry name" value="TPR"/>
    <property type="match status" value="4"/>
</dbReference>
<dbReference type="InterPro" id="IPR011990">
    <property type="entry name" value="TPR-like_helical_dom_sf"/>
</dbReference>
<accession>A0A4D7C822</accession>
<sequence>MKPKGTAALDKARAALHAGDATEAARLARTAIKMGAHNTEAWHLLALATAGQQDFDAAIPAFEEALKLAPRDAVVASDYAGVLAEVGLFEQALACADHALVIDPQLAPAWVQRGKALNGLEQMRDAIQALNRALQLAPDLASGHYTYGQVLEALKQPDRALQAYTEAARHAPAHRDAHQKRGRLALQLEKFAEAAESFARALALSPDDAGLLNNHAMALHGLGRFDEALALCDQIIAISPALASAHVNRGRALQMLGRYKEALDAFERAHRLDPDGLPAALNLAMLRLTLGDLARGFAGYESRKRMPELEVQLAGRTHVAGLDALKGRTLIIEAEQGLGDTVQFARFAPRLARHAARTVLAVQPSLVPLMKTLSGVEVMANDDPALPDDAVHALIMSLPHLLGETDVRAAPISSPIRSGLRTGRSGSGLKAVVSASTGRVVRLAEISTARFHWRRLRRLRRCPAYG</sequence>
<dbReference type="Pfam" id="PF13432">
    <property type="entry name" value="TPR_16"/>
    <property type="match status" value="2"/>
</dbReference>
<evidence type="ECO:0000256" key="1">
    <source>
        <dbReference type="ARBA" id="ARBA00022737"/>
    </source>
</evidence>
<dbReference type="InterPro" id="IPR050498">
    <property type="entry name" value="Ycf3"/>
</dbReference>
<dbReference type="PANTHER" id="PTHR44858">
    <property type="entry name" value="TETRATRICOPEPTIDE REPEAT PROTEIN 6"/>
    <property type="match status" value="1"/>
</dbReference>
<feature type="repeat" description="TPR" evidence="3">
    <location>
        <begin position="243"/>
        <end position="276"/>
    </location>
</feature>
<evidence type="ECO:0000256" key="2">
    <source>
        <dbReference type="ARBA" id="ARBA00022803"/>
    </source>
</evidence>
<dbReference type="RefSeq" id="WP_222873471.1">
    <property type="nucleotide sequence ID" value="NZ_CP039704.1"/>
</dbReference>
<dbReference type="InterPro" id="IPR019734">
    <property type="entry name" value="TPR_rpt"/>
</dbReference>
<name>A0A4D7C822_9SPHN</name>
<evidence type="ECO:0000256" key="3">
    <source>
        <dbReference type="PROSITE-ProRule" id="PRU00339"/>
    </source>
</evidence>
<dbReference type="Pfam" id="PF13424">
    <property type="entry name" value="TPR_12"/>
    <property type="match status" value="1"/>
</dbReference>
<reference evidence="5" key="1">
    <citation type="submission" date="2019-04" db="EMBL/GenBank/DDBJ databases">
        <title>Complete genome sequence of Sphingomonas sp. W1-2-3.</title>
        <authorList>
            <person name="Im W.T."/>
        </authorList>
    </citation>
    <scope>NUCLEOTIDE SEQUENCE [LARGE SCALE GENOMIC DNA]</scope>
    <source>
        <strain evidence="5">W1-2-3</strain>
    </source>
</reference>
<protein>
    <submittedName>
        <fullName evidence="4">Tetratricopeptide repeat protein</fullName>
    </submittedName>
</protein>
<dbReference type="PROSITE" id="PS50293">
    <property type="entry name" value="TPR_REGION"/>
    <property type="match status" value="1"/>
</dbReference>
<feature type="repeat" description="TPR" evidence="3">
    <location>
        <begin position="107"/>
        <end position="140"/>
    </location>
</feature>